<proteinExistence type="predicted"/>
<evidence type="ECO:0000313" key="1">
    <source>
        <dbReference type="EMBL" id="OMO65018.1"/>
    </source>
</evidence>
<evidence type="ECO:0000313" key="2">
    <source>
        <dbReference type="Proteomes" id="UP000187203"/>
    </source>
</evidence>
<organism evidence="1 2">
    <name type="scientific">Corchorus olitorius</name>
    <dbReference type="NCBI Taxonomy" id="93759"/>
    <lineage>
        <taxon>Eukaryota</taxon>
        <taxon>Viridiplantae</taxon>
        <taxon>Streptophyta</taxon>
        <taxon>Embryophyta</taxon>
        <taxon>Tracheophyta</taxon>
        <taxon>Spermatophyta</taxon>
        <taxon>Magnoliopsida</taxon>
        <taxon>eudicotyledons</taxon>
        <taxon>Gunneridae</taxon>
        <taxon>Pentapetalae</taxon>
        <taxon>rosids</taxon>
        <taxon>malvids</taxon>
        <taxon>Malvales</taxon>
        <taxon>Malvaceae</taxon>
        <taxon>Grewioideae</taxon>
        <taxon>Apeibeae</taxon>
        <taxon>Corchorus</taxon>
    </lineage>
</organism>
<dbReference type="EMBL" id="AWUE01020863">
    <property type="protein sequence ID" value="OMO65018.1"/>
    <property type="molecule type" value="Genomic_DNA"/>
</dbReference>
<sequence>MCRLNFDGAFFMLNWDKEHAKSFYKLLQHYLDSKIEGKIKSFRVSVPLYCQFWQHIDAMNMVADKRLKDYEIGDKNGSYRWVRLAIQMGAKEVNLTYLDEDYDSPFSFEILSGILPSKLKHLRLQTFSIAPPAAPKVISDDQPLVLHSLATLELDDLQVSLANLTYFEYRIKERQGVHLKPKLSFSKYLKLVSDVDLDRQGYDEYNPVRRQMVYPKPKISLSNVPKLEEMRLDLDLQRYNQTVDDMFITADAPQLERLTTIHTSSMIKLLWNL</sequence>
<dbReference type="AlphaFoldDB" id="A0A1R3H3T7"/>
<keyword evidence="2" id="KW-1185">Reference proteome</keyword>
<dbReference type="OrthoDB" id="1932213at2759"/>
<comment type="caution">
    <text evidence="1">The sequence shown here is derived from an EMBL/GenBank/DDBJ whole genome shotgun (WGS) entry which is preliminary data.</text>
</comment>
<dbReference type="Proteomes" id="UP000187203">
    <property type="component" value="Unassembled WGS sequence"/>
</dbReference>
<name>A0A1R3H3T7_9ROSI</name>
<reference evidence="2" key="1">
    <citation type="submission" date="2013-09" db="EMBL/GenBank/DDBJ databases">
        <title>Corchorus olitorius genome sequencing.</title>
        <authorList>
            <person name="Alam M."/>
            <person name="Haque M.S."/>
            <person name="Islam M.S."/>
            <person name="Emdad E.M."/>
            <person name="Islam M.M."/>
            <person name="Ahmed B."/>
            <person name="Halim A."/>
            <person name="Hossen Q.M.M."/>
            <person name="Hossain M.Z."/>
            <person name="Ahmed R."/>
            <person name="Khan M.M."/>
            <person name="Islam R."/>
            <person name="Rashid M.M."/>
            <person name="Khan S.A."/>
            <person name="Rahman M.S."/>
            <person name="Alam M."/>
            <person name="Yahiya A.S."/>
            <person name="Khan M.S."/>
            <person name="Azam M.S."/>
            <person name="Haque T."/>
            <person name="Lashkar M.Z.H."/>
            <person name="Akhand A.I."/>
            <person name="Morshed G."/>
            <person name="Roy S."/>
            <person name="Uddin K.S."/>
            <person name="Rabeya T."/>
            <person name="Hossain A.S."/>
            <person name="Chowdhury A."/>
            <person name="Snigdha A.R."/>
            <person name="Mortoza M.S."/>
            <person name="Matin S.A."/>
            <person name="Hoque S.M.E."/>
            <person name="Islam M.K."/>
            <person name="Roy D.K."/>
            <person name="Haider R."/>
            <person name="Moosa M.M."/>
            <person name="Elias S.M."/>
            <person name="Hasan A.M."/>
            <person name="Jahan S."/>
            <person name="Shafiuddin M."/>
            <person name="Mahmood N."/>
            <person name="Shommy N.S."/>
        </authorList>
    </citation>
    <scope>NUCLEOTIDE SEQUENCE [LARGE SCALE GENOMIC DNA]</scope>
    <source>
        <strain evidence="2">cv. O-4</strain>
    </source>
</reference>
<protein>
    <submittedName>
        <fullName evidence="1">Uncharacterized protein</fullName>
    </submittedName>
</protein>
<gene>
    <name evidence="1" type="ORF">COLO4_31622</name>
</gene>
<accession>A0A1R3H3T7</accession>